<name>L9YQ90_9EURY</name>
<organism evidence="2 3">
    <name type="scientific">Natrinema gari JCM 14663</name>
    <dbReference type="NCBI Taxonomy" id="1230459"/>
    <lineage>
        <taxon>Archaea</taxon>
        <taxon>Methanobacteriati</taxon>
        <taxon>Methanobacteriota</taxon>
        <taxon>Stenosarchaea group</taxon>
        <taxon>Halobacteria</taxon>
        <taxon>Halobacteriales</taxon>
        <taxon>Natrialbaceae</taxon>
        <taxon>Natrinema</taxon>
    </lineage>
</organism>
<keyword evidence="3" id="KW-1185">Reference proteome</keyword>
<dbReference type="Proteomes" id="UP000011592">
    <property type="component" value="Unassembled WGS sequence"/>
</dbReference>
<evidence type="ECO:0000313" key="3">
    <source>
        <dbReference type="Proteomes" id="UP000011592"/>
    </source>
</evidence>
<dbReference type="EMBL" id="AOIJ01000079">
    <property type="protein sequence ID" value="ELY76395.1"/>
    <property type="molecule type" value="Genomic_DNA"/>
</dbReference>
<protein>
    <submittedName>
        <fullName evidence="2">Uncharacterized protein</fullName>
    </submittedName>
</protein>
<dbReference type="AlphaFoldDB" id="L9YQ90"/>
<comment type="caution">
    <text evidence="2">The sequence shown here is derived from an EMBL/GenBank/DDBJ whole genome shotgun (WGS) entry which is preliminary data.</text>
</comment>
<reference evidence="2 3" key="1">
    <citation type="journal article" date="2014" name="PLoS Genet.">
        <title>Phylogenetically driven sequencing of extremely halophilic archaea reveals strategies for static and dynamic osmo-response.</title>
        <authorList>
            <person name="Becker E.A."/>
            <person name="Seitzer P.M."/>
            <person name="Tritt A."/>
            <person name="Larsen D."/>
            <person name="Krusor M."/>
            <person name="Yao A.I."/>
            <person name="Wu D."/>
            <person name="Madern D."/>
            <person name="Eisen J.A."/>
            <person name="Darling A.E."/>
            <person name="Facciotti M.T."/>
        </authorList>
    </citation>
    <scope>NUCLEOTIDE SEQUENCE [LARGE SCALE GENOMIC DNA]</scope>
    <source>
        <strain evidence="2 3">JCM 14663</strain>
    </source>
</reference>
<feature type="transmembrane region" description="Helical" evidence="1">
    <location>
        <begin position="82"/>
        <end position="115"/>
    </location>
</feature>
<keyword evidence="1" id="KW-1133">Transmembrane helix</keyword>
<evidence type="ECO:0000256" key="1">
    <source>
        <dbReference type="SAM" id="Phobius"/>
    </source>
</evidence>
<gene>
    <name evidence="2" type="ORF">C486_18209</name>
</gene>
<dbReference type="PATRIC" id="fig|1230459.4.peg.3615"/>
<keyword evidence="1" id="KW-0812">Transmembrane</keyword>
<keyword evidence="1" id="KW-0472">Membrane</keyword>
<sequence>MDRGVIVGKVDRVPSRTFTICSVTEKPMAEDEFDDRELVDVLRYETASGPSYRSVPAGEGKRIVAAHENELRKRIRVRRLGLTAIAIAVGVGGVLVERAAVGALVAAILVGAGWLAGGDHEGFVPTVVDERLRLERAASTYDLDVHSADPYQE</sequence>
<evidence type="ECO:0000313" key="2">
    <source>
        <dbReference type="EMBL" id="ELY76395.1"/>
    </source>
</evidence>
<accession>L9YQ90</accession>
<proteinExistence type="predicted"/>